<dbReference type="GO" id="GO:0051539">
    <property type="term" value="F:4 iron, 4 sulfur cluster binding"/>
    <property type="evidence" value="ECO:0007669"/>
    <property type="project" value="UniProtKB-KW"/>
</dbReference>
<evidence type="ECO:0000256" key="7">
    <source>
        <dbReference type="ARBA" id="ARBA00023601"/>
    </source>
</evidence>
<dbReference type="InterPro" id="IPR013785">
    <property type="entry name" value="Aldolase_TIM"/>
</dbReference>
<dbReference type="SUPFAM" id="SSF103642">
    <property type="entry name" value="Sec-C motif"/>
    <property type="match status" value="1"/>
</dbReference>
<dbReference type="InterPro" id="IPR034491">
    <property type="entry name" value="Anaerob_Ser_sulfatase-maturase"/>
</dbReference>
<evidence type="ECO:0000256" key="5">
    <source>
        <dbReference type="ARBA" id="ARBA00023004"/>
    </source>
</evidence>
<dbReference type="Proteomes" id="UP000239735">
    <property type="component" value="Unassembled WGS sequence"/>
</dbReference>
<comment type="cofactor">
    <cofactor evidence="1">
        <name>[4Fe-4S] cluster</name>
        <dbReference type="ChEBI" id="CHEBI:49883"/>
    </cofactor>
</comment>
<dbReference type="InterPro" id="IPR047207">
    <property type="entry name" value="SPASM_anSME"/>
</dbReference>
<evidence type="ECO:0000313" key="9">
    <source>
        <dbReference type="EMBL" id="SPE22829.1"/>
    </source>
</evidence>
<accession>A0A2N9LHT1</accession>
<reference evidence="10" key="1">
    <citation type="submission" date="2018-02" db="EMBL/GenBank/DDBJ databases">
        <authorList>
            <person name="Hausmann B."/>
        </authorList>
    </citation>
    <scope>NUCLEOTIDE SEQUENCE [LARGE SCALE GENOMIC DNA]</scope>
    <source>
        <strain evidence="10">Peat soil MAG SbA5</strain>
    </source>
</reference>
<evidence type="ECO:0000256" key="2">
    <source>
        <dbReference type="ARBA" id="ARBA00022485"/>
    </source>
</evidence>
<organism evidence="9 10">
    <name type="scientific">Candidatus Sulfuritelmatomonas gaucii</name>
    <dbReference type="NCBI Taxonomy" id="2043161"/>
    <lineage>
        <taxon>Bacteria</taxon>
        <taxon>Pseudomonadati</taxon>
        <taxon>Acidobacteriota</taxon>
        <taxon>Terriglobia</taxon>
        <taxon>Terriglobales</taxon>
        <taxon>Acidobacteriaceae</taxon>
        <taxon>Candidatus Sulfuritelmatomonas</taxon>
    </lineage>
</organism>
<dbReference type="GO" id="GO:0016491">
    <property type="term" value="F:oxidoreductase activity"/>
    <property type="evidence" value="ECO:0007669"/>
    <property type="project" value="UniProtKB-KW"/>
</dbReference>
<dbReference type="Gene3D" id="3.20.20.70">
    <property type="entry name" value="Aldolase class I"/>
    <property type="match status" value="1"/>
</dbReference>
<dbReference type="InterPro" id="IPR007197">
    <property type="entry name" value="rSAM"/>
</dbReference>
<dbReference type="InterPro" id="IPR058240">
    <property type="entry name" value="rSAM_sf"/>
</dbReference>
<sequence length="434" mass="49164">MSATNFHVLAKPIGPICNLDCKYCFYLEKELLYPQVDKWAMQPEVLESYIRQYIEAHDTPVVNFAWQGGEPTLLGVDYFRRVVELEKKYANGKQIANAFQTNGVLLNDGWGELFREYQFLIGISIDGPRELHDAYRVDKGGQPTFDRVMRGMETLKRHNVEFNTLTTVHRANADSPLEVYRFLRANGSGFMQFIPIVERVAQQTTSDGLRLISPDFVGAAKVAPWSVEPRQFGRFLSTIFDEWVRKDVGRTFVQLFDVSLEVWSGMEASLCIFRKTCGAALAIEHCGDVYSCDHFVYPENRLGNIMDSPLAALVGSAQQQHFGDAKESTLPKYCRECDVRFACNGECPKHRFLTTPDGEPGLNYLCAGYKMFFHHIDPYMRFMAAELAAQRAPANVMRWVAAQEAEQKQGNVGRNDPCPCGSGKKFKNCCFTRG</sequence>
<evidence type="ECO:0000313" key="10">
    <source>
        <dbReference type="Proteomes" id="UP000239735"/>
    </source>
</evidence>
<dbReference type="Pfam" id="PF04055">
    <property type="entry name" value="Radical_SAM"/>
    <property type="match status" value="1"/>
</dbReference>
<keyword evidence="9" id="KW-0560">Oxidoreductase</keyword>
<dbReference type="SFLD" id="SFLDS00029">
    <property type="entry name" value="Radical_SAM"/>
    <property type="match status" value="1"/>
</dbReference>
<dbReference type="GO" id="GO:0046872">
    <property type="term" value="F:metal ion binding"/>
    <property type="evidence" value="ECO:0007669"/>
    <property type="project" value="UniProtKB-KW"/>
</dbReference>
<dbReference type="PANTHER" id="PTHR43273:SF3">
    <property type="entry name" value="ANAEROBIC SULFATASE-MATURATING ENZYME HOMOLOG ASLB-RELATED"/>
    <property type="match status" value="1"/>
</dbReference>
<dbReference type="CDD" id="cd21120">
    <property type="entry name" value="SPASM_anSME"/>
    <property type="match status" value="1"/>
</dbReference>
<comment type="similarity">
    <text evidence="7">Belongs to the radical SAM superfamily. Anaerobic sulfatase-maturating enzyme family.</text>
</comment>
<keyword evidence="6" id="KW-0411">Iron-sulfur</keyword>
<dbReference type="OrthoDB" id="9808591at2"/>
<dbReference type="InterPro" id="IPR023867">
    <property type="entry name" value="Sulphatase_maturase_rSAM"/>
</dbReference>
<evidence type="ECO:0000256" key="6">
    <source>
        <dbReference type="ARBA" id="ARBA00023014"/>
    </source>
</evidence>
<dbReference type="PROSITE" id="PS51918">
    <property type="entry name" value="RADICAL_SAM"/>
    <property type="match status" value="1"/>
</dbReference>
<feature type="domain" description="Radical SAM core" evidence="8">
    <location>
        <begin position="1"/>
        <end position="236"/>
    </location>
</feature>
<name>A0A2N9LHT1_9BACT</name>
<evidence type="ECO:0000256" key="3">
    <source>
        <dbReference type="ARBA" id="ARBA00022691"/>
    </source>
</evidence>
<dbReference type="SFLD" id="SFLDG01067">
    <property type="entry name" value="SPASM/twitch_domain_containing"/>
    <property type="match status" value="1"/>
</dbReference>
<dbReference type="EMBL" id="OKRB01000094">
    <property type="protein sequence ID" value="SPE22829.1"/>
    <property type="molecule type" value="Genomic_DNA"/>
</dbReference>
<proteinExistence type="inferred from homology"/>
<dbReference type="Pfam" id="PF13186">
    <property type="entry name" value="SPASM"/>
    <property type="match status" value="1"/>
</dbReference>
<dbReference type="NCBIfam" id="NF010308">
    <property type="entry name" value="PRK13745.1"/>
    <property type="match status" value="1"/>
</dbReference>
<protein>
    <submittedName>
        <fullName evidence="9">Anaerobic sulfatase-maturating enzyme</fullName>
        <ecNumber evidence="9">1.1.99.-</ecNumber>
    </submittedName>
</protein>
<gene>
    <name evidence="9" type="primary">chuR</name>
    <name evidence="9" type="ORF">SBA5_370004</name>
</gene>
<keyword evidence="5" id="KW-0408">Iron</keyword>
<keyword evidence="3" id="KW-0949">S-adenosyl-L-methionine</keyword>
<keyword evidence="2" id="KW-0004">4Fe-4S</keyword>
<dbReference type="InterPro" id="IPR023885">
    <property type="entry name" value="4Fe4S-binding_SPASM_dom"/>
</dbReference>
<dbReference type="SFLD" id="SFLDG01384">
    <property type="entry name" value="thioether_bond_formation_requi"/>
    <property type="match status" value="1"/>
</dbReference>
<dbReference type="PANTHER" id="PTHR43273">
    <property type="entry name" value="ANAEROBIC SULFATASE-MATURATING ENZYME HOMOLOG ASLB-RELATED"/>
    <property type="match status" value="1"/>
</dbReference>
<dbReference type="SFLD" id="SFLDF00285">
    <property type="entry name" value="anaerobic_Ser-type_sulfatase-m"/>
    <property type="match status" value="1"/>
</dbReference>
<dbReference type="Pfam" id="PF02810">
    <property type="entry name" value="SEC-C"/>
    <property type="match status" value="1"/>
</dbReference>
<evidence type="ECO:0000259" key="8">
    <source>
        <dbReference type="PROSITE" id="PS51918"/>
    </source>
</evidence>
<dbReference type="CDD" id="cd01335">
    <property type="entry name" value="Radical_SAM"/>
    <property type="match status" value="1"/>
</dbReference>
<dbReference type="InterPro" id="IPR004027">
    <property type="entry name" value="SEC_C_motif"/>
</dbReference>
<dbReference type="NCBIfam" id="TIGR04085">
    <property type="entry name" value="rSAM_more_4Fe4S"/>
    <property type="match status" value="1"/>
</dbReference>
<dbReference type="SUPFAM" id="SSF102114">
    <property type="entry name" value="Radical SAM enzymes"/>
    <property type="match status" value="1"/>
</dbReference>
<dbReference type="NCBIfam" id="TIGR03942">
    <property type="entry name" value="sulfatase_rSAM"/>
    <property type="match status" value="1"/>
</dbReference>
<evidence type="ECO:0000256" key="4">
    <source>
        <dbReference type="ARBA" id="ARBA00022723"/>
    </source>
</evidence>
<evidence type="ECO:0000256" key="1">
    <source>
        <dbReference type="ARBA" id="ARBA00001966"/>
    </source>
</evidence>
<keyword evidence="4" id="KW-0479">Metal-binding</keyword>
<dbReference type="SFLD" id="SFLDG01386">
    <property type="entry name" value="main_SPASM_domain-containing"/>
    <property type="match status" value="1"/>
</dbReference>
<dbReference type="SFLD" id="SFLDG01072">
    <property type="entry name" value="dehydrogenase_like"/>
    <property type="match status" value="1"/>
</dbReference>
<dbReference type="AlphaFoldDB" id="A0A2N9LHT1"/>
<dbReference type="EC" id="1.1.99.-" evidence="9"/>